<feature type="domain" description="Chorismate-utilising enzyme C-terminal" evidence="6">
    <location>
        <begin position="235"/>
        <end position="487"/>
    </location>
</feature>
<protein>
    <recommendedName>
        <fullName evidence="3">isochorismate synthase</fullName>
        <ecNumber evidence="3">5.4.4.2</ecNumber>
    </recommendedName>
    <alternativeName>
        <fullName evidence="5">Isochorismate mutase</fullName>
    </alternativeName>
</protein>
<organism evidence="7 8">
    <name type="scientific">Ktedonospora formicarum</name>
    <dbReference type="NCBI Taxonomy" id="2778364"/>
    <lineage>
        <taxon>Bacteria</taxon>
        <taxon>Bacillati</taxon>
        <taxon>Chloroflexota</taxon>
        <taxon>Ktedonobacteria</taxon>
        <taxon>Ktedonobacterales</taxon>
        <taxon>Ktedonobacteraceae</taxon>
        <taxon>Ktedonospora</taxon>
    </lineage>
</organism>
<evidence type="ECO:0000313" key="8">
    <source>
        <dbReference type="Proteomes" id="UP000612362"/>
    </source>
</evidence>
<keyword evidence="8" id="KW-1185">Reference proteome</keyword>
<evidence type="ECO:0000256" key="3">
    <source>
        <dbReference type="ARBA" id="ARBA00012824"/>
    </source>
</evidence>
<dbReference type="Proteomes" id="UP000612362">
    <property type="component" value="Unassembled WGS sequence"/>
</dbReference>
<dbReference type="InterPro" id="IPR004561">
    <property type="entry name" value="IsoChor_synthase"/>
</dbReference>
<dbReference type="NCBIfam" id="TIGR00543">
    <property type="entry name" value="isochor_syn"/>
    <property type="match status" value="1"/>
</dbReference>
<dbReference type="PANTHER" id="PTHR42839">
    <property type="entry name" value="ISOCHORISMATE SYNTHASE ENTC"/>
    <property type="match status" value="1"/>
</dbReference>
<dbReference type="Pfam" id="PF00425">
    <property type="entry name" value="Chorismate_bind"/>
    <property type="match status" value="1"/>
</dbReference>
<evidence type="ECO:0000256" key="1">
    <source>
        <dbReference type="ARBA" id="ARBA00000799"/>
    </source>
</evidence>
<evidence type="ECO:0000256" key="4">
    <source>
        <dbReference type="ARBA" id="ARBA00023235"/>
    </source>
</evidence>
<reference evidence="7" key="1">
    <citation type="submission" date="2020-10" db="EMBL/GenBank/DDBJ databases">
        <title>Taxonomic study of unclassified bacteria belonging to the class Ktedonobacteria.</title>
        <authorList>
            <person name="Yabe S."/>
            <person name="Wang C.M."/>
            <person name="Zheng Y."/>
            <person name="Sakai Y."/>
            <person name="Cavaletti L."/>
            <person name="Monciardini P."/>
            <person name="Donadio S."/>
        </authorList>
    </citation>
    <scope>NUCLEOTIDE SEQUENCE</scope>
    <source>
        <strain evidence="7">SOSP1-1</strain>
    </source>
</reference>
<evidence type="ECO:0000259" key="6">
    <source>
        <dbReference type="Pfam" id="PF00425"/>
    </source>
</evidence>
<dbReference type="GO" id="GO:0008909">
    <property type="term" value="F:isochorismate synthase activity"/>
    <property type="evidence" value="ECO:0007669"/>
    <property type="project" value="UniProtKB-EC"/>
</dbReference>
<proteinExistence type="inferred from homology"/>
<dbReference type="SUPFAM" id="SSF56322">
    <property type="entry name" value="ADC synthase"/>
    <property type="match status" value="1"/>
</dbReference>
<dbReference type="AlphaFoldDB" id="A0A8J3MP01"/>
<evidence type="ECO:0000313" key="7">
    <source>
        <dbReference type="EMBL" id="GHO43332.1"/>
    </source>
</evidence>
<comment type="catalytic activity">
    <reaction evidence="1">
        <text>chorismate = isochorismate</text>
        <dbReference type="Rhea" id="RHEA:18985"/>
        <dbReference type="ChEBI" id="CHEBI:29748"/>
        <dbReference type="ChEBI" id="CHEBI:29780"/>
        <dbReference type="EC" id="5.4.4.2"/>
    </reaction>
</comment>
<dbReference type="EC" id="5.4.4.2" evidence="3"/>
<dbReference type="PANTHER" id="PTHR42839:SF2">
    <property type="entry name" value="ISOCHORISMATE SYNTHASE ENTC"/>
    <property type="match status" value="1"/>
</dbReference>
<evidence type="ECO:0000256" key="2">
    <source>
        <dbReference type="ARBA" id="ARBA00005297"/>
    </source>
</evidence>
<comment type="similarity">
    <text evidence="2">Belongs to the isochorismate synthase family.</text>
</comment>
<dbReference type="RefSeq" id="WP_220192813.1">
    <property type="nucleotide sequence ID" value="NZ_BNJF01000001.1"/>
</dbReference>
<keyword evidence="4" id="KW-0413">Isomerase</keyword>
<comment type="caution">
    <text evidence="7">The sequence shown here is derived from an EMBL/GenBank/DDBJ whole genome shotgun (WGS) entry which is preliminary data.</text>
</comment>
<dbReference type="InterPro" id="IPR005801">
    <property type="entry name" value="ADC_synthase"/>
</dbReference>
<name>A0A8J3MP01_9CHLR</name>
<dbReference type="Gene3D" id="3.60.120.10">
    <property type="entry name" value="Anthranilate synthase"/>
    <property type="match status" value="1"/>
</dbReference>
<dbReference type="InterPro" id="IPR015890">
    <property type="entry name" value="Chorismate_C"/>
</dbReference>
<dbReference type="EMBL" id="BNJF01000001">
    <property type="protein sequence ID" value="GHO43332.1"/>
    <property type="molecule type" value="Genomic_DNA"/>
</dbReference>
<gene>
    <name evidence="7" type="ORF">KSX_14950</name>
</gene>
<sequence>METVFSDRATPLSDTTHAWPIACERGFLLNLLQRAAARARQHKHSILTMLKIPVKPRDALQIFRAFQILEMGERFFWEKPASQQALVGVGSALSISSDDTSGKRFQEITEALCVLRDFTLTETTSSSLPASRPLLFGGFAFDPQRQGTALWQDFPPGLLILPQLLYRFEDGQASLSFHIFIQPDVIPNELELQTTEILALFQRLSYIVEHLPTQQLEELSLQTVRLRKQEVLPASRWISIVDRAIEQMRQGAYQKIVLARQVEAHHPDGPFDIETTLYRLRQSYPDTFVFAFQRGKRYFVGATPERLVSARGGKLLTMALAGSAPRGITPEEDELISQEQLYGAKIRHEHYFVVELIRDALHELCSQVTIAEAPRVRKLKNIQHLETPIEGTLRSGRTILEAVSRLHPTPAVGGVPREVALSEIRAHEELDRGWYAGPVGWVDVDGDGEFAVALRSALLAGSKATLFAGNGIVASSDPEAEYTETGWKLPVMLRSLGDEE</sequence>
<accession>A0A8J3MP01</accession>
<evidence type="ECO:0000256" key="5">
    <source>
        <dbReference type="ARBA" id="ARBA00041564"/>
    </source>
</evidence>